<proteinExistence type="inferred from homology"/>
<feature type="signal peptide" evidence="9">
    <location>
        <begin position="1"/>
        <end position="16"/>
    </location>
</feature>
<evidence type="ECO:0000256" key="2">
    <source>
        <dbReference type="ARBA" id="ARBA00007600"/>
    </source>
</evidence>
<gene>
    <name evidence="11" type="ORF">V1264_007836</name>
</gene>
<evidence type="ECO:0000256" key="6">
    <source>
        <dbReference type="ARBA" id="ARBA00023242"/>
    </source>
</evidence>
<dbReference type="GO" id="GO:0051015">
    <property type="term" value="F:actin filament binding"/>
    <property type="evidence" value="ECO:0007669"/>
    <property type="project" value="TreeGrafter"/>
</dbReference>
<evidence type="ECO:0000256" key="4">
    <source>
        <dbReference type="ARBA" id="ARBA00022989"/>
    </source>
</evidence>
<feature type="compositionally biased region" description="Polar residues" evidence="7">
    <location>
        <begin position="370"/>
        <end position="381"/>
    </location>
</feature>
<dbReference type="Pfam" id="PF09779">
    <property type="entry name" value="Ima1_N"/>
    <property type="match status" value="1"/>
</dbReference>
<feature type="region of interest" description="Disordered" evidence="7">
    <location>
        <begin position="352"/>
        <end position="391"/>
    </location>
</feature>
<sequence>MEFLLGFLFILCVAVACLIAYRNLRPLFPVKVNCWFCNHDTEVPFGNRNCWDCPDCEQYNGFSTDGDYNKPVPAQFTEDINHPINCRAGEFLTRCQYLCHNCQRNQLLKIKQLAAFVPLNEATYDDEIAFYKRHLENVYALCLSCDAVIKRELMRIDHTLERQRNLSDIKDSPPSTNYLAESEVTVPMYKTVNVNQAMLVSSTAATIFCAVTFMACCLSCYAPRLFPLELAEHFTSLVDELSICLCGLMVCILSKLMLGKGRLYVGDAVDILLWLAAMLVSFYTDVKTPQHVVTTVTLYLAVTLVCLEVGLAMKHRHPTNTTSTVIRRLSLDGCIPGANSDAVSEAVSSVSTSCRRQRNSPFSDGGDGPSTPQLSTASSGKETMRFANGDAGGLFGNDLDMTLRKRDRREQKGDLDGVQKDLGSFLIGPRTSESGYSTGRSSPFSQNSFGPVTGEPNLSSGILFPRPLISPPRLSVVSFSPSSVTGTSTFARSPQSVSPSLFSLSQLPHGAQQGSHYNIFLAQEPRPRSLFTSLDTKELGLDSSAKLYPQYQTLKSSLLFSSLVDQKTSDHKTSSEAEFPRHGVQGSSVTPKTWWRDTASEIINTRDNKTPERSVFLKEARNQPVSSEEKLSDVFPECDSTTPTLSKLSIDSPVKKKKKKKSATKSWAKKQQEGNGVLDNFYFSDDDDDVVDGNDMEERETFPANLSSASTMLLQPKKKDWSVVEKAAIVVVIISVATNLLLAWAVWTSR</sequence>
<keyword evidence="12" id="KW-1185">Reference proteome</keyword>
<keyword evidence="5 8" id="KW-0472">Membrane</keyword>
<evidence type="ECO:0000313" key="11">
    <source>
        <dbReference type="EMBL" id="KAK7094180.1"/>
    </source>
</evidence>
<evidence type="ECO:0000256" key="8">
    <source>
        <dbReference type="SAM" id="Phobius"/>
    </source>
</evidence>
<comment type="similarity">
    <text evidence="2">Belongs to the TMEM201 family.</text>
</comment>
<feature type="compositionally biased region" description="Polar residues" evidence="7">
    <location>
        <begin position="431"/>
        <end position="449"/>
    </location>
</feature>
<name>A0AAN9AXA4_9CAEN</name>
<feature type="compositionally biased region" description="Polar residues" evidence="7">
    <location>
        <begin position="639"/>
        <end position="649"/>
    </location>
</feature>
<reference evidence="11 12" key="1">
    <citation type="submission" date="2024-02" db="EMBL/GenBank/DDBJ databases">
        <title>Chromosome-scale genome assembly of the rough periwinkle Littorina saxatilis.</title>
        <authorList>
            <person name="De Jode A."/>
            <person name="Faria R."/>
            <person name="Formenti G."/>
            <person name="Sims Y."/>
            <person name="Smith T.P."/>
            <person name="Tracey A."/>
            <person name="Wood J.M.D."/>
            <person name="Zagrodzka Z.B."/>
            <person name="Johannesson K."/>
            <person name="Butlin R.K."/>
            <person name="Leder E.H."/>
        </authorList>
    </citation>
    <scope>NUCLEOTIDE SEQUENCE [LARGE SCALE GENOMIC DNA]</scope>
    <source>
        <strain evidence="11">Snail1</strain>
        <tissue evidence="11">Muscle</tissue>
    </source>
</reference>
<keyword evidence="3 8" id="KW-0812">Transmembrane</keyword>
<accession>A0AAN9AXA4</accession>
<dbReference type="GO" id="GO:0030473">
    <property type="term" value="P:nuclear migration along microtubule"/>
    <property type="evidence" value="ECO:0007669"/>
    <property type="project" value="TreeGrafter"/>
</dbReference>
<protein>
    <recommendedName>
        <fullName evidence="10">Ima1 N-terminal domain-containing protein</fullName>
    </recommendedName>
</protein>
<evidence type="ECO:0000259" key="10">
    <source>
        <dbReference type="Pfam" id="PF09779"/>
    </source>
</evidence>
<dbReference type="EMBL" id="JBAMIC010000019">
    <property type="protein sequence ID" value="KAK7094180.1"/>
    <property type="molecule type" value="Genomic_DNA"/>
</dbReference>
<feature type="chain" id="PRO_5042907678" description="Ima1 N-terminal domain-containing protein" evidence="9">
    <location>
        <begin position="17"/>
        <end position="750"/>
    </location>
</feature>
<evidence type="ECO:0000256" key="1">
    <source>
        <dbReference type="ARBA" id="ARBA00004473"/>
    </source>
</evidence>
<feature type="compositionally biased region" description="Basic and acidic residues" evidence="7">
    <location>
        <begin position="408"/>
        <end position="419"/>
    </location>
</feature>
<keyword evidence="6" id="KW-0539">Nucleus</keyword>
<organism evidence="11 12">
    <name type="scientific">Littorina saxatilis</name>
    <dbReference type="NCBI Taxonomy" id="31220"/>
    <lineage>
        <taxon>Eukaryota</taxon>
        <taxon>Metazoa</taxon>
        <taxon>Spiralia</taxon>
        <taxon>Lophotrochozoa</taxon>
        <taxon>Mollusca</taxon>
        <taxon>Gastropoda</taxon>
        <taxon>Caenogastropoda</taxon>
        <taxon>Littorinimorpha</taxon>
        <taxon>Littorinoidea</taxon>
        <taxon>Littorinidae</taxon>
        <taxon>Littorina</taxon>
    </lineage>
</organism>
<dbReference type="GO" id="GO:0005521">
    <property type="term" value="F:lamin binding"/>
    <property type="evidence" value="ECO:0007669"/>
    <property type="project" value="TreeGrafter"/>
</dbReference>
<dbReference type="InterPro" id="IPR040041">
    <property type="entry name" value="TMEM201"/>
</dbReference>
<dbReference type="Proteomes" id="UP001374579">
    <property type="component" value="Unassembled WGS sequence"/>
</dbReference>
<dbReference type="PANTHER" id="PTHR28646">
    <property type="entry name" value="TRANSMEMBRANE PROTEIN 201"/>
    <property type="match status" value="1"/>
</dbReference>
<feature type="transmembrane region" description="Helical" evidence="8">
    <location>
        <begin position="727"/>
        <end position="747"/>
    </location>
</feature>
<dbReference type="AlphaFoldDB" id="A0AAN9AXA4"/>
<evidence type="ECO:0000256" key="7">
    <source>
        <dbReference type="SAM" id="MobiDB-lite"/>
    </source>
</evidence>
<feature type="transmembrane region" description="Helical" evidence="8">
    <location>
        <begin position="263"/>
        <end position="284"/>
    </location>
</feature>
<evidence type="ECO:0000256" key="3">
    <source>
        <dbReference type="ARBA" id="ARBA00022692"/>
    </source>
</evidence>
<evidence type="ECO:0000256" key="9">
    <source>
        <dbReference type="SAM" id="SignalP"/>
    </source>
</evidence>
<dbReference type="InterPro" id="IPR018617">
    <property type="entry name" value="Ima1_N"/>
</dbReference>
<comment type="subcellular location">
    <subcellularLocation>
        <location evidence="1">Nucleus inner membrane</location>
        <topology evidence="1">Multi-pass membrane protein</topology>
    </subcellularLocation>
</comment>
<feature type="compositionally biased region" description="Basic and acidic residues" evidence="7">
    <location>
        <begin position="613"/>
        <end position="632"/>
    </location>
</feature>
<feature type="transmembrane region" description="Helical" evidence="8">
    <location>
        <begin position="197"/>
        <end position="221"/>
    </location>
</feature>
<feature type="domain" description="Ima1 N-terminal" evidence="10">
    <location>
        <begin position="32"/>
        <end position="147"/>
    </location>
</feature>
<evidence type="ECO:0000313" key="12">
    <source>
        <dbReference type="Proteomes" id="UP001374579"/>
    </source>
</evidence>
<feature type="transmembrane region" description="Helical" evidence="8">
    <location>
        <begin position="296"/>
        <end position="313"/>
    </location>
</feature>
<comment type="caution">
    <text evidence="11">The sequence shown here is derived from an EMBL/GenBank/DDBJ whole genome shotgun (WGS) entry which is preliminary data.</text>
</comment>
<dbReference type="GO" id="GO:0005637">
    <property type="term" value="C:nuclear inner membrane"/>
    <property type="evidence" value="ECO:0007669"/>
    <property type="project" value="UniProtKB-SubCell"/>
</dbReference>
<dbReference type="PANTHER" id="PTHR28646:SF1">
    <property type="entry name" value="TRANSMEMBRANE PROTEIN 201"/>
    <property type="match status" value="1"/>
</dbReference>
<feature type="region of interest" description="Disordered" evidence="7">
    <location>
        <begin position="613"/>
        <end position="670"/>
    </location>
</feature>
<feature type="region of interest" description="Disordered" evidence="7">
    <location>
        <begin position="408"/>
        <end position="449"/>
    </location>
</feature>
<keyword evidence="4 8" id="KW-1133">Transmembrane helix</keyword>
<keyword evidence="9" id="KW-0732">Signal</keyword>
<evidence type="ECO:0000256" key="5">
    <source>
        <dbReference type="ARBA" id="ARBA00023136"/>
    </source>
</evidence>